<proteinExistence type="predicted"/>
<reference evidence="2" key="1">
    <citation type="submission" date="2023-03" db="UniProtKB">
        <authorList>
            <consortium name="WormBaseParasite"/>
        </authorList>
    </citation>
    <scope>IDENTIFICATION</scope>
</reference>
<name>A0A9J2PHR8_ASCLU</name>
<dbReference type="AlphaFoldDB" id="A0A9J2PHR8"/>
<dbReference type="WBParaSite" id="ALUE_0000887901-mRNA-1">
    <property type="protein sequence ID" value="ALUE_0000887901-mRNA-1"/>
    <property type="gene ID" value="ALUE_0000887901"/>
</dbReference>
<evidence type="ECO:0000313" key="1">
    <source>
        <dbReference type="Proteomes" id="UP000036681"/>
    </source>
</evidence>
<organism evidence="1 2">
    <name type="scientific">Ascaris lumbricoides</name>
    <name type="common">Giant roundworm</name>
    <dbReference type="NCBI Taxonomy" id="6252"/>
    <lineage>
        <taxon>Eukaryota</taxon>
        <taxon>Metazoa</taxon>
        <taxon>Ecdysozoa</taxon>
        <taxon>Nematoda</taxon>
        <taxon>Chromadorea</taxon>
        <taxon>Rhabditida</taxon>
        <taxon>Spirurina</taxon>
        <taxon>Ascaridomorpha</taxon>
        <taxon>Ascaridoidea</taxon>
        <taxon>Ascarididae</taxon>
        <taxon>Ascaris</taxon>
    </lineage>
</organism>
<keyword evidence="1" id="KW-1185">Reference proteome</keyword>
<accession>A0A9J2PHR8</accession>
<evidence type="ECO:0000313" key="2">
    <source>
        <dbReference type="WBParaSite" id="ALUE_0000887901-mRNA-1"/>
    </source>
</evidence>
<protein>
    <submittedName>
        <fullName evidence="2">Uncharacterized protein</fullName>
    </submittedName>
</protein>
<sequence length="50" mass="6079">MGGETIRRSHMRSTQAACSAWAQFFRSSTWSYRSSLCVERRRRVEDKWWH</sequence>
<dbReference type="Proteomes" id="UP000036681">
    <property type="component" value="Unplaced"/>
</dbReference>